<dbReference type="PANTHER" id="PTHR21198:SF2">
    <property type="entry name" value="GLUTAMATE RACEMASE"/>
    <property type="match status" value="1"/>
</dbReference>
<proteinExistence type="inferred from homology"/>
<dbReference type="InterPro" id="IPR015942">
    <property type="entry name" value="Asp/Glu/hydantoin_racemase"/>
</dbReference>
<evidence type="ECO:0000313" key="9">
    <source>
        <dbReference type="Proteomes" id="UP000683585"/>
    </source>
</evidence>
<keyword evidence="2 5" id="KW-0573">Peptidoglycan synthesis</keyword>
<comment type="pathway">
    <text evidence="5">Cell wall biogenesis; peptidoglycan biosynthesis.</text>
</comment>
<keyword evidence="3 5" id="KW-0413">Isomerase</keyword>
<comment type="function">
    <text evidence="5">Provides the (R)-glutamate required for cell wall biosynthesis.</text>
</comment>
<dbReference type="GO" id="GO:0008881">
    <property type="term" value="F:glutamate racemase activity"/>
    <property type="evidence" value="ECO:0007669"/>
    <property type="project" value="UniProtKB-UniRule"/>
</dbReference>
<evidence type="ECO:0000256" key="3">
    <source>
        <dbReference type="ARBA" id="ARBA00023235"/>
    </source>
</evidence>
<keyword evidence="4 5" id="KW-0961">Cell wall biogenesis/degradation</keyword>
<dbReference type="AlphaFoldDB" id="A0A8E4GIK4"/>
<evidence type="ECO:0000256" key="6">
    <source>
        <dbReference type="NCBIfam" id="TIGR00067"/>
    </source>
</evidence>
<feature type="binding site" evidence="5">
    <location>
        <begin position="98"/>
        <end position="99"/>
    </location>
    <ligand>
        <name>substrate</name>
    </ligand>
</feature>
<dbReference type="GO" id="GO:0009252">
    <property type="term" value="P:peptidoglycan biosynthetic process"/>
    <property type="evidence" value="ECO:0007669"/>
    <property type="project" value="UniProtKB-UniRule"/>
</dbReference>
<feature type="binding site" evidence="5">
    <location>
        <begin position="65"/>
        <end position="66"/>
    </location>
    <ligand>
        <name>substrate</name>
    </ligand>
</feature>
<dbReference type="InterPro" id="IPR018187">
    <property type="entry name" value="Asp/Glu_racemase_AS_1"/>
</dbReference>
<reference evidence="8" key="1">
    <citation type="submission" date="2020-10" db="EMBL/GenBank/DDBJ databases">
        <authorList>
            <person name="Szabo G."/>
        </authorList>
    </citation>
    <scope>NUCLEOTIDE SEQUENCE</scope>
    <source>
        <strain evidence="8">PROFFT</strain>
    </source>
</reference>
<evidence type="ECO:0000256" key="2">
    <source>
        <dbReference type="ARBA" id="ARBA00022984"/>
    </source>
</evidence>
<dbReference type="EC" id="5.1.1.3" evidence="5 6"/>
<feature type="transmembrane region" description="Helical" evidence="7">
    <location>
        <begin position="89"/>
        <end position="108"/>
    </location>
</feature>
<evidence type="ECO:0000256" key="5">
    <source>
        <dbReference type="HAMAP-Rule" id="MF_00258"/>
    </source>
</evidence>
<feature type="binding site" evidence="5">
    <location>
        <begin position="210"/>
        <end position="211"/>
    </location>
    <ligand>
        <name>substrate</name>
    </ligand>
</feature>
<keyword evidence="7" id="KW-1133">Transmembrane helix</keyword>
<keyword evidence="7" id="KW-0812">Transmembrane</keyword>
<evidence type="ECO:0000256" key="7">
    <source>
        <dbReference type="SAM" id="Phobius"/>
    </source>
</evidence>
<dbReference type="Proteomes" id="UP000683585">
    <property type="component" value="Chromosome"/>
</dbReference>
<feature type="active site" description="Proton donor/acceptor" evidence="5">
    <location>
        <position position="209"/>
    </location>
</feature>
<dbReference type="Pfam" id="PF01177">
    <property type="entry name" value="Asp_Glu_race"/>
    <property type="match status" value="1"/>
</dbReference>
<name>A0A8E4GIK4_9ENTR</name>
<protein>
    <recommendedName>
        <fullName evidence="5 6">Glutamate racemase</fullName>
        <ecNumber evidence="5 6">5.1.1.3</ecNumber>
    </recommendedName>
</protein>
<dbReference type="UniPathway" id="UPA00219"/>
<keyword evidence="9" id="KW-1185">Reference proteome</keyword>
<dbReference type="PROSITE" id="PS00923">
    <property type="entry name" value="ASP_GLU_RACEMASE_1"/>
    <property type="match status" value="1"/>
</dbReference>
<organism evidence="8 9">
    <name type="scientific">Candidatus Profftia tarda</name>
    <dbReference type="NCBI Taxonomy" id="1177216"/>
    <lineage>
        <taxon>Bacteria</taxon>
        <taxon>Pseudomonadati</taxon>
        <taxon>Pseudomonadota</taxon>
        <taxon>Gammaproteobacteria</taxon>
        <taxon>Enterobacterales</taxon>
        <taxon>Enterobacteriaceae</taxon>
        <taxon>Candidatus Profftia</taxon>
    </lineage>
</organism>
<dbReference type="GO" id="GO:0071555">
    <property type="term" value="P:cell wall organization"/>
    <property type="evidence" value="ECO:0007669"/>
    <property type="project" value="UniProtKB-KW"/>
</dbReference>
<dbReference type="EMBL" id="LR890047">
    <property type="protein sequence ID" value="CAD6512924.1"/>
    <property type="molecule type" value="Genomic_DNA"/>
</dbReference>
<comment type="similarity">
    <text evidence="5">Belongs to the aspartate/glutamate racemases family.</text>
</comment>
<dbReference type="InterPro" id="IPR004391">
    <property type="entry name" value="Glu_race"/>
</dbReference>
<dbReference type="HAMAP" id="MF_00258">
    <property type="entry name" value="Glu_racemase"/>
    <property type="match status" value="1"/>
</dbReference>
<dbReference type="FunFam" id="3.40.50.1860:FF:000001">
    <property type="entry name" value="Glutamate racemase"/>
    <property type="match status" value="1"/>
</dbReference>
<dbReference type="GO" id="GO:0008360">
    <property type="term" value="P:regulation of cell shape"/>
    <property type="evidence" value="ECO:0007669"/>
    <property type="project" value="UniProtKB-KW"/>
</dbReference>
<dbReference type="NCBIfam" id="TIGR00067">
    <property type="entry name" value="glut_race"/>
    <property type="match status" value="1"/>
</dbReference>
<feature type="binding site" evidence="5">
    <location>
        <begin position="33"/>
        <end position="34"/>
    </location>
    <ligand>
        <name>substrate</name>
    </ligand>
</feature>
<comment type="catalytic activity">
    <reaction evidence="5">
        <text>L-glutamate = D-glutamate</text>
        <dbReference type="Rhea" id="RHEA:12813"/>
        <dbReference type="ChEBI" id="CHEBI:29985"/>
        <dbReference type="ChEBI" id="CHEBI:29986"/>
        <dbReference type="EC" id="5.1.1.3"/>
    </reaction>
</comment>
<keyword evidence="7" id="KW-0472">Membrane</keyword>
<evidence type="ECO:0000313" key="8">
    <source>
        <dbReference type="EMBL" id="CAD6512924.1"/>
    </source>
</evidence>
<feature type="active site" description="Proton donor/acceptor" evidence="5">
    <location>
        <position position="97"/>
    </location>
</feature>
<dbReference type="KEGG" id="ptf:PROFFT_A_06670"/>
<dbReference type="PANTHER" id="PTHR21198">
    <property type="entry name" value="GLUTAMATE RACEMASE"/>
    <property type="match status" value="1"/>
</dbReference>
<dbReference type="PROSITE" id="PS00924">
    <property type="entry name" value="ASP_GLU_RACEMASE_2"/>
    <property type="match status" value="1"/>
</dbReference>
<evidence type="ECO:0000256" key="4">
    <source>
        <dbReference type="ARBA" id="ARBA00023316"/>
    </source>
</evidence>
<evidence type="ECO:0000256" key="1">
    <source>
        <dbReference type="ARBA" id="ARBA00022960"/>
    </source>
</evidence>
<keyword evidence="1 5" id="KW-0133">Cell shape</keyword>
<dbReference type="InterPro" id="IPR033134">
    <property type="entry name" value="Asp/Glu_racemase_AS_2"/>
</dbReference>
<accession>A0A8E4GIK4</accession>
<gene>
    <name evidence="5 8" type="primary">murI</name>
    <name evidence="8" type="ORF">PROFFT_A_06670</name>
</gene>
<sequence>MTNKLQRYEIILPTTTRCSNIGNIFKPTALILDSGVGGLSVHKEIRNSLPNIRYIYVFDNAGFPYGGKNKSFIIERVLKIVYAVQKKHILSIIIIACNTASIMTLPYLRESFDIPIVGVVPAIKSAAQITHNGIIGLLATQLTIRYSYTHNLIARFAAQCNIKMLGSSELVFLAEHKLQGEEVNNNIIKKIIQPWLSRSKPPDTVVLGCTHFSLLRKEIAAVLPEGINLIDSCSAIAHRVSCILGNQENYINIENNIAYVTQNNSYTQNLLPVLKFLGFSRMIELRL</sequence>